<dbReference type="AlphaFoldDB" id="A0A0D7F6N9"/>
<protein>
    <recommendedName>
        <fullName evidence="1">HNH nuclease domain-containing protein</fullName>
    </recommendedName>
</protein>
<comment type="caution">
    <text evidence="2">The sequence shown here is derived from an EMBL/GenBank/DDBJ whole genome shotgun (WGS) entry which is preliminary data.</text>
</comment>
<dbReference type="Proteomes" id="UP000032515">
    <property type="component" value="Unassembled WGS sequence"/>
</dbReference>
<reference evidence="2 3" key="1">
    <citation type="submission" date="2014-11" db="EMBL/GenBank/DDBJ databases">
        <title>Genomics and ecophysiology of heterotrophic nitrogen fixing bacteria isolated from estuarine surface water.</title>
        <authorList>
            <person name="Bentzon-Tilia M."/>
            <person name="Severin I."/>
            <person name="Hansen L.H."/>
            <person name="Riemann L."/>
        </authorList>
    </citation>
    <scope>NUCLEOTIDE SEQUENCE [LARGE SCALE GENOMIC DNA]</scope>
    <source>
        <strain evidence="2 3">BAL398</strain>
    </source>
</reference>
<dbReference type="SUPFAM" id="SSF54060">
    <property type="entry name" value="His-Me finger endonucleases"/>
    <property type="match status" value="1"/>
</dbReference>
<dbReference type="PATRIC" id="fig|1076.23.peg.6538"/>
<feature type="domain" description="HNH nuclease" evidence="1">
    <location>
        <begin position="3"/>
        <end position="48"/>
    </location>
</feature>
<proteinExistence type="predicted"/>
<dbReference type="InterPro" id="IPR044925">
    <property type="entry name" value="His-Me_finger_sf"/>
</dbReference>
<evidence type="ECO:0000313" key="2">
    <source>
        <dbReference type="EMBL" id="KIZ47382.1"/>
    </source>
</evidence>
<dbReference type="Pfam" id="PF13392">
    <property type="entry name" value="HNH_3"/>
    <property type="match status" value="1"/>
</dbReference>
<accession>A0A0D7F6N9</accession>
<name>A0A0D7F6N9_RHOPL</name>
<dbReference type="EMBL" id="JXXE01000085">
    <property type="protein sequence ID" value="KIZ47382.1"/>
    <property type="molecule type" value="Genomic_DNA"/>
</dbReference>
<organism evidence="2 3">
    <name type="scientific">Rhodopseudomonas palustris</name>
    <dbReference type="NCBI Taxonomy" id="1076"/>
    <lineage>
        <taxon>Bacteria</taxon>
        <taxon>Pseudomonadati</taxon>
        <taxon>Pseudomonadota</taxon>
        <taxon>Alphaproteobacteria</taxon>
        <taxon>Hyphomicrobiales</taxon>
        <taxon>Nitrobacteraceae</taxon>
        <taxon>Rhodopseudomonas</taxon>
    </lineage>
</organism>
<dbReference type="InterPro" id="IPR003615">
    <property type="entry name" value="HNH_nuc"/>
</dbReference>
<evidence type="ECO:0000259" key="1">
    <source>
        <dbReference type="Pfam" id="PF13392"/>
    </source>
</evidence>
<gene>
    <name evidence="2" type="ORF">OO17_04550</name>
</gene>
<sequence>MPVHRYVYETFKGPIPPGYDVDHMCARWALDVAVIRKCVNPDHLQAIPPHLNQQLKLLRRLGYGTEEMEFDKEAYEGLEPAAHPDPLLAPGECEADVVF</sequence>
<evidence type="ECO:0000313" key="3">
    <source>
        <dbReference type="Proteomes" id="UP000032515"/>
    </source>
</evidence>